<evidence type="ECO:0000313" key="1">
    <source>
        <dbReference type="EMBL" id="NNH75255.1"/>
    </source>
</evidence>
<reference evidence="1 2" key="1">
    <citation type="submission" date="2020-05" db="EMBL/GenBank/DDBJ databases">
        <title>MicrobeNet Type strains.</title>
        <authorList>
            <person name="Nicholson A.C."/>
        </authorList>
    </citation>
    <scope>NUCLEOTIDE SEQUENCE [LARGE SCALE GENOMIC DNA]</scope>
    <source>
        <strain evidence="1 2">JCM 3224</strain>
    </source>
</reference>
<organism evidence="1 2">
    <name type="scientific">Nocardia uniformis</name>
    <dbReference type="NCBI Taxonomy" id="53432"/>
    <lineage>
        <taxon>Bacteria</taxon>
        <taxon>Bacillati</taxon>
        <taxon>Actinomycetota</taxon>
        <taxon>Actinomycetes</taxon>
        <taxon>Mycobacteriales</taxon>
        <taxon>Nocardiaceae</taxon>
        <taxon>Nocardia</taxon>
    </lineage>
</organism>
<evidence type="ECO:0000313" key="2">
    <source>
        <dbReference type="Proteomes" id="UP000586827"/>
    </source>
</evidence>
<protein>
    <submittedName>
        <fullName evidence="1">Uncharacterized protein</fullName>
    </submittedName>
</protein>
<keyword evidence="2" id="KW-1185">Reference proteome</keyword>
<sequence length="169" mass="18365">MAGSISAVRGWLQDIARQAIGLPGRQSAAMLDARIEDGQVVAECALDGRPAGDRPASPGARALICGVHAITHEHQHAPNGVRQAVGRASPNRPRPGRQFHLTWCRTAFEEHLAPGDDQQAQERRKAQVVVACDATTWRILRQDLDLAPEQVRRAIEDMLRPVLVSAALP</sequence>
<proteinExistence type="predicted"/>
<dbReference type="AlphaFoldDB" id="A0A849CF17"/>
<dbReference type="EMBL" id="JABELX010000020">
    <property type="protein sequence ID" value="NNH75255.1"/>
    <property type="molecule type" value="Genomic_DNA"/>
</dbReference>
<dbReference type="Proteomes" id="UP000586827">
    <property type="component" value="Unassembled WGS sequence"/>
</dbReference>
<gene>
    <name evidence="1" type="ORF">HLB23_36305</name>
</gene>
<comment type="caution">
    <text evidence="1">The sequence shown here is derived from an EMBL/GenBank/DDBJ whole genome shotgun (WGS) entry which is preliminary data.</text>
</comment>
<name>A0A849CF17_9NOCA</name>
<accession>A0A849CF17</accession>
<dbReference type="RefSeq" id="WP_157553638.1">
    <property type="nucleotide sequence ID" value="NZ_JABELX010000020.1"/>
</dbReference>